<gene>
    <name evidence="1" type="ORF">QQ008_23245</name>
</gene>
<dbReference type="Gene3D" id="3.20.20.80">
    <property type="entry name" value="Glycosidases"/>
    <property type="match status" value="1"/>
</dbReference>
<sequence length="687" mass="78502">MKQLLVTVAILFFVLDIALSQGNKEGTRQIHLDFHTSEKIENIGSHFSKKQFQNALKTGRVNSINIFAKGHHGWCYYDTKVGERHPNLSFDLLKAQIEACHEIGVRVQAYFTIGWSAKDAREHPEWVIKDEKGKKIWFGSGITPEIERDEVLYPFYSWETLSPEGEYLKLILSHVEELAANYDLDGYWFDIVPFQYPNYSKLGIEDMRANGVDTNDPVAVEKHHIKKMKKFMDETRKVIFAKNPKASIFYNWTTHFSIEQSLDYRLESYDTKFDLEDLPTTWDGYDLFPLRVKYYANLGKEYVAMSGKFHTAWGEFGGFKHKDAILYESAAMVAFGAHVNFGDQLHPSGLMDIETYKNIGHAYGYVEKIEEYGVGGVHEAAVGLWFANSKVHDEGVVRMLLENQANFVIANTLSDWSQLEVLIISGGGNVKPKDLIRINDFIDSGGKLLVMGEGLINEKKNGFLFDLGVEYLGSPNYDIDYTLVGDKIAGELVRTPFLNYEPSIRVRPKTGTEVLAKLREPYFNRRMSAYSSHQHTPYKMEDATHPAITKKGNIVFIASALGKSYFNLGARVHKELFVNSLNLLRTKPMVEVDLPSAGRINLLHQPEKKRYVLHLLYASPHQRGRAQVVEDLIPLYEIPVSLNISKEIKKIYSIPNMEELDFQKSGNNYNIKIPKLKMHLGIVIEYR</sequence>
<dbReference type="InterPro" id="IPR029062">
    <property type="entry name" value="Class_I_gatase-like"/>
</dbReference>
<dbReference type="Gene3D" id="3.40.50.880">
    <property type="match status" value="1"/>
</dbReference>
<dbReference type="SUPFAM" id="SSF51445">
    <property type="entry name" value="(Trans)glycosidases"/>
    <property type="match status" value="1"/>
</dbReference>
<accession>A0ABT8KU65</accession>
<keyword evidence="2" id="KW-1185">Reference proteome</keyword>
<dbReference type="InterPro" id="IPR017853">
    <property type="entry name" value="GH"/>
</dbReference>
<name>A0ABT8KU65_9BACT</name>
<proteinExistence type="predicted"/>
<protein>
    <submittedName>
        <fullName evidence="1">Uncharacterized protein</fullName>
    </submittedName>
</protein>
<dbReference type="Proteomes" id="UP001172082">
    <property type="component" value="Unassembled WGS sequence"/>
</dbReference>
<dbReference type="Pfam" id="PF14871">
    <property type="entry name" value="GHL6"/>
    <property type="match status" value="1"/>
</dbReference>
<dbReference type="EMBL" id="JAUJEA010000011">
    <property type="protein sequence ID" value="MDN5204327.1"/>
    <property type="molecule type" value="Genomic_DNA"/>
</dbReference>
<evidence type="ECO:0000313" key="1">
    <source>
        <dbReference type="EMBL" id="MDN5204327.1"/>
    </source>
</evidence>
<dbReference type="InterPro" id="IPR028212">
    <property type="entry name" value="GHL6"/>
</dbReference>
<reference evidence="1" key="1">
    <citation type="submission" date="2023-06" db="EMBL/GenBank/DDBJ databases">
        <title>Genomic of Parafulvivirga corallium.</title>
        <authorList>
            <person name="Wang G."/>
        </authorList>
    </citation>
    <scope>NUCLEOTIDE SEQUENCE</scope>
    <source>
        <strain evidence="1">BMA10</strain>
    </source>
</reference>
<evidence type="ECO:0000313" key="2">
    <source>
        <dbReference type="Proteomes" id="UP001172082"/>
    </source>
</evidence>
<organism evidence="1 2">
    <name type="scientific">Splendidivirga corallicola</name>
    <dbReference type="NCBI Taxonomy" id="3051826"/>
    <lineage>
        <taxon>Bacteria</taxon>
        <taxon>Pseudomonadati</taxon>
        <taxon>Bacteroidota</taxon>
        <taxon>Cytophagia</taxon>
        <taxon>Cytophagales</taxon>
        <taxon>Splendidivirgaceae</taxon>
        <taxon>Splendidivirga</taxon>
    </lineage>
</organism>
<comment type="caution">
    <text evidence="1">The sequence shown here is derived from an EMBL/GenBank/DDBJ whole genome shotgun (WGS) entry which is preliminary data.</text>
</comment>
<dbReference type="RefSeq" id="WP_346754351.1">
    <property type="nucleotide sequence ID" value="NZ_JAUJEA010000011.1"/>
</dbReference>